<sequence>MVVVRAKARNNQDLNAASIQVSMILIGDKIESVTLEVGLIDAVSSSPALKEIWGVFVLKAGCYKLVSEPWFK</sequence>
<dbReference type="Proteomes" id="UP001055811">
    <property type="component" value="Linkage Group LG01"/>
</dbReference>
<proteinExistence type="predicted"/>
<gene>
    <name evidence="1" type="ORF">L2E82_01595</name>
</gene>
<evidence type="ECO:0000313" key="2">
    <source>
        <dbReference type="Proteomes" id="UP001055811"/>
    </source>
</evidence>
<organism evidence="1 2">
    <name type="scientific">Cichorium intybus</name>
    <name type="common">Chicory</name>
    <dbReference type="NCBI Taxonomy" id="13427"/>
    <lineage>
        <taxon>Eukaryota</taxon>
        <taxon>Viridiplantae</taxon>
        <taxon>Streptophyta</taxon>
        <taxon>Embryophyta</taxon>
        <taxon>Tracheophyta</taxon>
        <taxon>Spermatophyta</taxon>
        <taxon>Magnoliopsida</taxon>
        <taxon>eudicotyledons</taxon>
        <taxon>Gunneridae</taxon>
        <taxon>Pentapetalae</taxon>
        <taxon>asterids</taxon>
        <taxon>campanulids</taxon>
        <taxon>Asterales</taxon>
        <taxon>Asteraceae</taxon>
        <taxon>Cichorioideae</taxon>
        <taxon>Cichorieae</taxon>
        <taxon>Cichoriinae</taxon>
        <taxon>Cichorium</taxon>
    </lineage>
</organism>
<name>A0ACB9H1H5_CICIN</name>
<protein>
    <submittedName>
        <fullName evidence="1">Uncharacterized protein</fullName>
    </submittedName>
</protein>
<dbReference type="EMBL" id="CM042009">
    <property type="protein sequence ID" value="KAI3788817.1"/>
    <property type="molecule type" value="Genomic_DNA"/>
</dbReference>
<accession>A0ACB9H1H5</accession>
<evidence type="ECO:0000313" key="1">
    <source>
        <dbReference type="EMBL" id="KAI3788817.1"/>
    </source>
</evidence>
<keyword evidence="2" id="KW-1185">Reference proteome</keyword>
<reference evidence="1 2" key="2">
    <citation type="journal article" date="2022" name="Mol. Ecol. Resour.">
        <title>The genomes of chicory, endive, great burdock and yacon provide insights into Asteraceae paleo-polyploidization history and plant inulin production.</title>
        <authorList>
            <person name="Fan W."/>
            <person name="Wang S."/>
            <person name="Wang H."/>
            <person name="Wang A."/>
            <person name="Jiang F."/>
            <person name="Liu H."/>
            <person name="Zhao H."/>
            <person name="Xu D."/>
            <person name="Zhang Y."/>
        </authorList>
    </citation>
    <scope>NUCLEOTIDE SEQUENCE [LARGE SCALE GENOMIC DNA]</scope>
    <source>
        <strain evidence="2">cv. Punajuju</strain>
        <tissue evidence="1">Leaves</tissue>
    </source>
</reference>
<comment type="caution">
    <text evidence="1">The sequence shown here is derived from an EMBL/GenBank/DDBJ whole genome shotgun (WGS) entry which is preliminary data.</text>
</comment>
<reference evidence="2" key="1">
    <citation type="journal article" date="2022" name="Mol. Ecol. Resour.">
        <title>The genomes of chicory, endive, great burdock and yacon provide insights into Asteraceae palaeo-polyploidization history and plant inulin production.</title>
        <authorList>
            <person name="Fan W."/>
            <person name="Wang S."/>
            <person name="Wang H."/>
            <person name="Wang A."/>
            <person name="Jiang F."/>
            <person name="Liu H."/>
            <person name="Zhao H."/>
            <person name="Xu D."/>
            <person name="Zhang Y."/>
        </authorList>
    </citation>
    <scope>NUCLEOTIDE SEQUENCE [LARGE SCALE GENOMIC DNA]</scope>
    <source>
        <strain evidence="2">cv. Punajuju</strain>
    </source>
</reference>